<dbReference type="Proteomes" id="UP000241193">
    <property type="component" value="Unassembled WGS sequence"/>
</dbReference>
<feature type="domain" description="PPM-type phosphatase" evidence="2">
    <location>
        <begin position="4"/>
        <end position="239"/>
    </location>
</feature>
<protein>
    <submittedName>
        <fullName evidence="3">Serine/threonine protein phosphatase</fullName>
    </submittedName>
</protein>
<dbReference type="AlphaFoldDB" id="A0A2T4ID18"/>
<keyword evidence="4" id="KW-1185">Reference proteome</keyword>
<dbReference type="Gene3D" id="3.60.40.10">
    <property type="entry name" value="PPM-type phosphatase domain"/>
    <property type="match status" value="1"/>
</dbReference>
<dbReference type="EMBL" id="PZKC01000011">
    <property type="protein sequence ID" value="PTD95667.1"/>
    <property type="molecule type" value="Genomic_DNA"/>
</dbReference>
<dbReference type="InterPro" id="IPR036457">
    <property type="entry name" value="PPM-type-like_dom_sf"/>
</dbReference>
<comment type="caution">
    <text evidence="3">The sequence shown here is derived from an EMBL/GenBank/DDBJ whole genome shotgun (WGS) entry which is preliminary data.</text>
</comment>
<dbReference type="OrthoDB" id="9801841at2"/>
<dbReference type="InterPro" id="IPR001932">
    <property type="entry name" value="PPM-type_phosphatase-like_dom"/>
</dbReference>
<feature type="transmembrane region" description="Helical" evidence="1">
    <location>
        <begin position="253"/>
        <end position="271"/>
    </location>
</feature>
<evidence type="ECO:0000313" key="4">
    <source>
        <dbReference type="Proteomes" id="UP000241193"/>
    </source>
</evidence>
<keyword evidence="1" id="KW-0812">Transmembrane</keyword>
<gene>
    <name evidence="3" type="ORF">C8261_13165</name>
</gene>
<accession>A0A2T4ID18</accession>
<name>A0A2T4ID18_9RHOO</name>
<keyword evidence="1" id="KW-1133">Transmembrane helix</keyword>
<keyword evidence="1" id="KW-0472">Membrane</keyword>
<organism evidence="3 4">
    <name type="scientific">Pseudothauera lacus</name>
    <dbReference type="NCBI Taxonomy" id="2136175"/>
    <lineage>
        <taxon>Bacteria</taxon>
        <taxon>Pseudomonadati</taxon>
        <taxon>Pseudomonadota</taxon>
        <taxon>Betaproteobacteria</taxon>
        <taxon>Rhodocyclales</taxon>
        <taxon>Zoogloeaceae</taxon>
        <taxon>Pseudothauera</taxon>
    </lineage>
</organism>
<dbReference type="Pfam" id="PF13672">
    <property type="entry name" value="PP2C_2"/>
    <property type="match status" value="1"/>
</dbReference>
<sequence>MAASFHTATASRRGDRPSQQDALCCLRSADGRACLLVVADGMGGLEDGEVAARAVIDAAGRLWATQHELPADPQAFLATLAAAAHEAVRAAAPGAGATLAALLAGRQRAWWIHIGDSRVYGFRDGLAVCRSEDHTVVQQLVRSGAIEPEQAATHPEQHKLLRCLGGELPAQPTHGQMATGPGAAFVLCTDGFWAAVREAEMAALLAAGDLQQACETWVDSAVARNGAGGDNASLAALRLPAAAEGREVHRRLWPLYAAATLTTAVLLWLALR</sequence>
<dbReference type="SMART" id="SM00332">
    <property type="entry name" value="PP2Cc"/>
    <property type="match status" value="1"/>
</dbReference>
<dbReference type="RefSeq" id="WP_107494187.1">
    <property type="nucleotide sequence ID" value="NZ_PZKC01000011.1"/>
</dbReference>
<reference evidence="3 4" key="2">
    <citation type="submission" date="2018-04" db="EMBL/GenBank/DDBJ databases">
        <title>Thauera lacus sp. nov., isolated from an saline lake in Inner Mongolia, China.</title>
        <authorList>
            <person name="Liang Q.-Y."/>
        </authorList>
    </citation>
    <scope>NUCLEOTIDE SEQUENCE [LARGE SCALE GENOMIC DNA]</scope>
    <source>
        <strain evidence="3 4">D20</strain>
    </source>
</reference>
<dbReference type="SMART" id="SM00331">
    <property type="entry name" value="PP2C_SIG"/>
    <property type="match status" value="1"/>
</dbReference>
<reference evidence="3 4" key="1">
    <citation type="submission" date="2018-03" db="EMBL/GenBank/DDBJ databases">
        <authorList>
            <person name="Keele B.F."/>
        </authorList>
    </citation>
    <scope>NUCLEOTIDE SEQUENCE [LARGE SCALE GENOMIC DNA]</scope>
    <source>
        <strain evidence="3 4">D20</strain>
    </source>
</reference>
<evidence type="ECO:0000259" key="2">
    <source>
        <dbReference type="PROSITE" id="PS51746"/>
    </source>
</evidence>
<proteinExistence type="predicted"/>
<dbReference type="SUPFAM" id="SSF81606">
    <property type="entry name" value="PP2C-like"/>
    <property type="match status" value="1"/>
</dbReference>
<dbReference type="PROSITE" id="PS51746">
    <property type="entry name" value="PPM_2"/>
    <property type="match status" value="1"/>
</dbReference>
<evidence type="ECO:0000313" key="3">
    <source>
        <dbReference type="EMBL" id="PTD95667.1"/>
    </source>
</evidence>
<evidence type="ECO:0000256" key="1">
    <source>
        <dbReference type="SAM" id="Phobius"/>
    </source>
</evidence>